<dbReference type="GO" id="GO:1901678">
    <property type="term" value="P:iron coordination entity transport"/>
    <property type="evidence" value="ECO:0007669"/>
    <property type="project" value="UniProtKB-ARBA"/>
</dbReference>
<evidence type="ECO:0000313" key="8">
    <source>
        <dbReference type="EMBL" id="QMV72417.1"/>
    </source>
</evidence>
<dbReference type="SUPFAM" id="SSF53807">
    <property type="entry name" value="Helical backbone' metal receptor"/>
    <property type="match status" value="1"/>
</dbReference>
<evidence type="ECO:0000256" key="4">
    <source>
        <dbReference type="ARBA" id="ARBA00022496"/>
    </source>
</evidence>
<dbReference type="Gene3D" id="3.40.50.1980">
    <property type="entry name" value="Nitrogenase molybdenum iron protein domain"/>
    <property type="match status" value="2"/>
</dbReference>
<keyword evidence="4" id="KW-0408">Iron</keyword>
<feature type="domain" description="Fe/B12 periplasmic-binding" evidence="7">
    <location>
        <begin position="81"/>
        <end position="346"/>
    </location>
</feature>
<accession>A0A7G5EEJ2</accession>
<comment type="similarity">
    <text evidence="2">Belongs to the bacterial solute-binding protein 8 family.</text>
</comment>
<comment type="subcellular location">
    <subcellularLocation>
        <location evidence="1">Cell envelope</location>
    </subcellularLocation>
</comment>
<dbReference type="Pfam" id="PF01497">
    <property type="entry name" value="Peripla_BP_2"/>
    <property type="match status" value="1"/>
</dbReference>
<dbReference type="PROSITE" id="PS50983">
    <property type="entry name" value="FE_B12_PBP"/>
    <property type="match status" value="1"/>
</dbReference>
<evidence type="ECO:0000256" key="3">
    <source>
        <dbReference type="ARBA" id="ARBA00022448"/>
    </source>
</evidence>
<sequence>MPRSRTCTHTCSRTFLRPLSTAIAAAAAVTIALALSGCDRASSSAADAPSASSAASSPPAAAPITVQHQLGSTVIPRTPQRVAALEMNEADFLDQLGVPIAGMVKDYVPHFLAKYKADETVQDLGAIVQPNLERVHALKPDLILITPLQANHYQALSEIAPTIHLDVDFKDSHARHIAVVKEHLLTLGRIFDKEALAAQKVAALDAKLAQARQRIGGSNDKALIVLHNNGAFSSFGPQSRYGFVFSDLGVKPASTDAEGSLHGQPISSEFIQQANPDILYVVDRTAVMERHAVMTADQLANPLLRETKAWKSGRVVFVDADAWYTTGASPTSLSLLIDDVLRGYPG</sequence>
<name>A0A7G5EEJ2_9BURK</name>
<gene>
    <name evidence="8" type="ORF">HS961_05975</name>
</gene>
<dbReference type="KEGG" id="cpis:HS961_05975"/>
<keyword evidence="5 6" id="KW-0732">Signal</keyword>
<reference evidence="8 9" key="1">
    <citation type="journal article" date="2020" name="G3 (Bethesda)">
        <title>CeMbio - The Caenorhabditis elegans Microbiome Resource.</title>
        <authorList>
            <person name="Dirksen P."/>
            <person name="Assie A."/>
            <person name="Zimmermann J."/>
            <person name="Zhang F."/>
            <person name="Tietje A.M."/>
            <person name="Marsh S.A."/>
            <person name="Felix M.A."/>
            <person name="Shapira M."/>
            <person name="Kaleta C."/>
            <person name="Schulenburg H."/>
            <person name="Samuel B."/>
        </authorList>
    </citation>
    <scope>NUCLEOTIDE SEQUENCE [LARGE SCALE GENOMIC DNA]</scope>
    <source>
        <strain evidence="8 9">BIGb0172</strain>
    </source>
</reference>
<keyword evidence="9" id="KW-1185">Reference proteome</keyword>
<evidence type="ECO:0000259" key="7">
    <source>
        <dbReference type="PROSITE" id="PS50983"/>
    </source>
</evidence>
<protein>
    <submittedName>
        <fullName evidence="8">Siderophore ABC transporter substrate-binding protein</fullName>
    </submittedName>
</protein>
<evidence type="ECO:0000256" key="2">
    <source>
        <dbReference type="ARBA" id="ARBA00008814"/>
    </source>
</evidence>
<dbReference type="GO" id="GO:0030288">
    <property type="term" value="C:outer membrane-bounded periplasmic space"/>
    <property type="evidence" value="ECO:0007669"/>
    <property type="project" value="TreeGrafter"/>
</dbReference>
<dbReference type="EMBL" id="CP058554">
    <property type="protein sequence ID" value="QMV72417.1"/>
    <property type="molecule type" value="Genomic_DNA"/>
</dbReference>
<evidence type="ECO:0000256" key="1">
    <source>
        <dbReference type="ARBA" id="ARBA00004196"/>
    </source>
</evidence>
<dbReference type="Proteomes" id="UP000515240">
    <property type="component" value="Chromosome"/>
</dbReference>
<dbReference type="RefSeq" id="WP_182326836.1">
    <property type="nucleotide sequence ID" value="NZ_CP058554.1"/>
</dbReference>
<dbReference type="InterPro" id="IPR002491">
    <property type="entry name" value="ABC_transptr_periplasmic_BD"/>
</dbReference>
<dbReference type="InterPro" id="IPR051313">
    <property type="entry name" value="Bact_iron-sidero_bind"/>
</dbReference>
<dbReference type="PANTHER" id="PTHR30532:SF28">
    <property type="entry name" value="PETROBACTIN-BINDING PROTEIN YCLQ"/>
    <property type="match status" value="1"/>
</dbReference>
<dbReference type="AlphaFoldDB" id="A0A7G5EEJ2"/>
<feature type="signal peptide" evidence="6">
    <location>
        <begin position="1"/>
        <end position="34"/>
    </location>
</feature>
<dbReference type="PANTHER" id="PTHR30532">
    <property type="entry name" value="IRON III DICITRATE-BINDING PERIPLASMIC PROTEIN"/>
    <property type="match status" value="1"/>
</dbReference>
<proteinExistence type="inferred from homology"/>
<organism evidence="8 9">
    <name type="scientific">Comamonas piscis</name>
    <dbReference type="NCBI Taxonomy" id="1562974"/>
    <lineage>
        <taxon>Bacteria</taxon>
        <taxon>Pseudomonadati</taxon>
        <taxon>Pseudomonadota</taxon>
        <taxon>Betaproteobacteria</taxon>
        <taxon>Burkholderiales</taxon>
        <taxon>Comamonadaceae</taxon>
        <taxon>Comamonas</taxon>
    </lineage>
</organism>
<keyword evidence="4" id="KW-0406">Ion transport</keyword>
<dbReference type="CDD" id="cd01140">
    <property type="entry name" value="FatB"/>
    <property type="match status" value="1"/>
</dbReference>
<evidence type="ECO:0000256" key="6">
    <source>
        <dbReference type="SAM" id="SignalP"/>
    </source>
</evidence>
<feature type="chain" id="PRO_5028807462" evidence="6">
    <location>
        <begin position="35"/>
        <end position="346"/>
    </location>
</feature>
<evidence type="ECO:0000313" key="9">
    <source>
        <dbReference type="Proteomes" id="UP000515240"/>
    </source>
</evidence>
<keyword evidence="3" id="KW-0813">Transport</keyword>
<evidence type="ECO:0000256" key="5">
    <source>
        <dbReference type="ARBA" id="ARBA00022729"/>
    </source>
</evidence>
<dbReference type="InterPro" id="IPR033870">
    <property type="entry name" value="FatB"/>
</dbReference>
<keyword evidence="4" id="KW-0410">Iron transport</keyword>